<dbReference type="GO" id="GO:0005739">
    <property type="term" value="C:mitochondrion"/>
    <property type="evidence" value="ECO:0007669"/>
    <property type="project" value="TreeGrafter"/>
</dbReference>
<dbReference type="PANTHER" id="PTHR42753">
    <property type="entry name" value="MITOCHONDRIAL RIBOSOME PROTEIN L39/PROLYL-TRNA LIGASE FAMILY MEMBER"/>
    <property type="match status" value="1"/>
</dbReference>
<evidence type="ECO:0000313" key="1">
    <source>
        <dbReference type="EMBL" id="JAC31346.1"/>
    </source>
</evidence>
<name>A0A023GAR7_AMBTT</name>
<dbReference type="SUPFAM" id="SSF55681">
    <property type="entry name" value="Class II aaRS and biotin synthetases"/>
    <property type="match status" value="1"/>
</dbReference>
<dbReference type="GO" id="GO:0006433">
    <property type="term" value="P:prolyl-tRNA aminoacylation"/>
    <property type="evidence" value="ECO:0007669"/>
    <property type="project" value="TreeGrafter"/>
</dbReference>
<dbReference type="EMBL" id="GBBM01004072">
    <property type="protein sequence ID" value="JAC31346.1"/>
    <property type="molecule type" value="mRNA"/>
</dbReference>
<dbReference type="PANTHER" id="PTHR42753:SF10">
    <property type="entry name" value="PROLINE--TRNA LIGASE, MITOCHONDRIAL-RELATED"/>
    <property type="match status" value="1"/>
</dbReference>
<sequence>MLPRPVDFLRAFHASAMGPETFLRCSRLVQPSTFTKSDAKNALCKSQKLMLDYGLISPSSAGTFVLLPLATRALERLTNLIDTELQQVGGQKTHFPCLMPSSLFKKTGRWE</sequence>
<proteinExistence type="evidence at transcript level"/>
<dbReference type="AlphaFoldDB" id="A0A023GAR7"/>
<accession>A0A023GAR7</accession>
<dbReference type="GO" id="GO:0004827">
    <property type="term" value="F:proline-tRNA ligase activity"/>
    <property type="evidence" value="ECO:0007669"/>
    <property type="project" value="TreeGrafter"/>
</dbReference>
<keyword evidence="1" id="KW-0436">Ligase</keyword>
<dbReference type="InterPro" id="IPR045864">
    <property type="entry name" value="aa-tRNA-synth_II/BPL/LPL"/>
</dbReference>
<dbReference type="InterPro" id="IPR050062">
    <property type="entry name" value="Pro-tRNA_synthetase"/>
</dbReference>
<keyword evidence="1" id="KW-0030">Aminoacyl-tRNA synthetase</keyword>
<reference evidence="1" key="1">
    <citation type="submission" date="2014-03" db="EMBL/GenBank/DDBJ databases">
        <title>The sialotranscriptome of Amblyomma triste, Amblyomma parvum and Amblyomma cajennense ticks, uncovered by 454-based RNA-seq.</title>
        <authorList>
            <person name="Garcia G.R."/>
            <person name="Gardinassi L.G."/>
            <person name="Ribeiro J.M."/>
            <person name="Anatriello E."/>
            <person name="Ferreira B.R."/>
            <person name="Moreira H.N."/>
            <person name="Mafra C."/>
            <person name="Olegario M.M."/>
            <person name="Szabo P.J."/>
            <person name="Miranda-Santos I.K."/>
            <person name="Maruyama S.R."/>
        </authorList>
    </citation>
    <scope>NUCLEOTIDE SEQUENCE</scope>
    <source>
        <strain evidence="1">Mato Grasso do Sul</strain>
        <tissue evidence="1">Salivary glands</tissue>
    </source>
</reference>
<organism evidence="1">
    <name type="scientific">Amblyomma triste</name>
    <name type="common">Neotropical tick</name>
    <dbReference type="NCBI Taxonomy" id="251400"/>
    <lineage>
        <taxon>Eukaryota</taxon>
        <taxon>Metazoa</taxon>
        <taxon>Ecdysozoa</taxon>
        <taxon>Arthropoda</taxon>
        <taxon>Chelicerata</taxon>
        <taxon>Arachnida</taxon>
        <taxon>Acari</taxon>
        <taxon>Parasitiformes</taxon>
        <taxon>Ixodida</taxon>
        <taxon>Ixodoidea</taxon>
        <taxon>Ixodidae</taxon>
        <taxon>Amblyomminae</taxon>
        <taxon>Amblyomma</taxon>
    </lineage>
</organism>
<dbReference type="Gene3D" id="3.30.930.10">
    <property type="entry name" value="Bira Bifunctional Protein, Domain 2"/>
    <property type="match status" value="1"/>
</dbReference>
<protein>
    <submittedName>
        <fullName evidence="1">Putative prolyl-trna synthetase mitochondrial</fullName>
    </submittedName>
</protein>